<dbReference type="Pfam" id="PF00872">
    <property type="entry name" value="Transposase_mut"/>
    <property type="match status" value="1"/>
</dbReference>
<name>A0A644V3V0_9ZZZZ</name>
<evidence type="ECO:0000313" key="4">
    <source>
        <dbReference type="EMBL" id="MPL85877.1"/>
    </source>
</evidence>
<dbReference type="InterPro" id="IPR001207">
    <property type="entry name" value="Transposase_mutator"/>
</dbReference>
<keyword evidence="3" id="KW-0233">DNA recombination</keyword>
<gene>
    <name evidence="4" type="ORF">SDC9_31852</name>
</gene>
<protein>
    <recommendedName>
        <fullName evidence="5">Transposase, Mutator family</fullName>
    </recommendedName>
</protein>
<dbReference type="GO" id="GO:0004803">
    <property type="term" value="F:transposase activity"/>
    <property type="evidence" value="ECO:0007669"/>
    <property type="project" value="InterPro"/>
</dbReference>
<comment type="caution">
    <text evidence="4">The sequence shown here is derived from an EMBL/GenBank/DDBJ whole genome shotgun (WGS) entry which is preliminary data.</text>
</comment>
<proteinExistence type="predicted"/>
<evidence type="ECO:0008006" key="5">
    <source>
        <dbReference type="Google" id="ProtNLM"/>
    </source>
</evidence>
<evidence type="ECO:0000256" key="2">
    <source>
        <dbReference type="ARBA" id="ARBA00023125"/>
    </source>
</evidence>
<evidence type="ECO:0000256" key="3">
    <source>
        <dbReference type="ARBA" id="ARBA00023172"/>
    </source>
</evidence>
<dbReference type="AlphaFoldDB" id="A0A644V3V0"/>
<keyword evidence="2" id="KW-0238">DNA-binding</keyword>
<sequence length="211" mass="24861">MDTTYWGRGFGVILFKDAITKENLLKYYVKHESNSLYIQGIDELKAKGFDVIAVVCDGRKGLIQSFVDIPVQMCQFHQSAIIRRYLTKKPKLKAAQELMEVMDLMKQTNKESFIGMLDLWYEKWKDFLNERTINPQTTKSFYTHKRLRSAYRSLKTNLPWLFTWYDYLELDIPNTTNAIDGHFADLKNKLRNHNGLSLKRKKKFIDGFLKA</sequence>
<dbReference type="EMBL" id="VSSQ01000212">
    <property type="protein sequence ID" value="MPL85877.1"/>
    <property type="molecule type" value="Genomic_DNA"/>
</dbReference>
<evidence type="ECO:0000256" key="1">
    <source>
        <dbReference type="ARBA" id="ARBA00022578"/>
    </source>
</evidence>
<organism evidence="4">
    <name type="scientific">bioreactor metagenome</name>
    <dbReference type="NCBI Taxonomy" id="1076179"/>
    <lineage>
        <taxon>unclassified sequences</taxon>
        <taxon>metagenomes</taxon>
        <taxon>ecological metagenomes</taxon>
    </lineage>
</organism>
<reference evidence="4" key="1">
    <citation type="submission" date="2019-08" db="EMBL/GenBank/DDBJ databases">
        <authorList>
            <person name="Kucharzyk K."/>
            <person name="Murdoch R.W."/>
            <person name="Higgins S."/>
            <person name="Loffler F."/>
        </authorList>
    </citation>
    <scope>NUCLEOTIDE SEQUENCE</scope>
</reference>
<accession>A0A644V3V0</accession>
<dbReference type="GO" id="GO:0003677">
    <property type="term" value="F:DNA binding"/>
    <property type="evidence" value="ECO:0007669"/>
    <property type="project" value="UniProtKB-KW"/>
</dbReference>
<dbReference type="GO" id="GO:0006313">
    <property type="term" value="P:DNA transposition"/>
    <property type="evidence" value="ECO:0007669"/>
    <property type="project" value="InterPro"/>
</dbReference>
<keyword evidence="1" id="KW-0815">Transposition</keyword>